<dbReference type="HOGENOM" id="CLU_1643429_0_0_1"/>
<evidence type="ECO:0000313" key="2">
    <source>
        <dbReference type="Proteomes" id="UP000027195"/>
    </source>
</evidence>
<dbReference type="InParanoid" id="A0A067M4R7"/>
<protein>
    <submittedName>
        <fullName evidence="1">Uncharacterized protein</fullName>
    </submittedName>
</protein>
<gene>
    <name evidence="1" type="ORF">BOTBODRAFT_473162</name>
</gene>
<accession>A0A067M4R7</accession>
<organism evidence="1 2">
    <name type="scientific">Botryobasidium botryosum (strain FD-172 SS1)</name>
    <dbReference type="NCBI Taxonomy" id="930990"/>
    <lineage>
        <taxon>Eukaryota</taxon>
        <taxon>Fungi</taxon>
        <taxon>Dikarya</taxon>
        <taxon>Basidiomycota</taxon>
        <taxon>Agaricomycotina</taxon>
        <taxon>Agaricomycetes</taxon>
        <taxon>Cantharellales</taxon>
        <taxon>Botryobasidiaceae</taxon>
        <taxon>Botryobasidium</taxon>
    </lineage>
</organism>
<evidence type="ECO:0000313" key="1">
    <source>
        <dbReference type="EMBL" id="KDQ10763.1"/>
    </source>
</evidence>
<dbReference type="Proteomes" id="UP000027195">
    <property type="component" value="Unassembled WGS sequence"/>
</dbReference>
<name>A0A067M4R7_BOTB1</name>
<reference evidence="2" key="1">
    <citation type="journal article" date="2014" name="Proc. Natl. Acad. Sci. U.S.A.">
        <title>Extensive sampling of basidiomycete genomes demonstrates inadequacy of the white-rot/brown-rot paradigm for wood decay fungi.</title>
        <authorList>
            <person name="Riley R."/>
            <person name="Salamov A.A."/>
            <person name="Brown D.W."/>
            <person name="Nagy L.G."/>
            <person name="Floudas D."/>
            <person name="Held B.W."/>
            <person name="Levasseur A."/>
            <person name="Lombard V."/>
            <person name="Morin E."/>
            <person name="Otillar R."/>
            <person name="Lindquist E.A."/>
            <person name="Sun H."/>
            <person name="LaButti K.M."/>
            <person name="Schmutz J."/>
            <person name="Jabbour D."/>
            <person name="Luo H."/>
            <person name="Baker S.E."/>
            <person name="Pisabarro A.G."/>
            <person name="Walton J.D."/>
            <person name="Blanchette R.A."/>
            <person name="Henrissat B."/>
            <person name="Martin F."/>
            <person name="Cullen D."/>
            <person name="Hibbett D.S."/>
            <person name="Grigoriev I.V."/>
        </authorList>
    </citation>
    <scope>NUCLEOTIDE SEQUENCE [LARGE SCALE GENOMIC DNA]</scope>
    <source>
        <strain evidence="2">FD-172 SS1</strain>
    </source>
</reference>
<sequence>MRIHSDTYVSISAAQLECIPPRLLNTPHRRWTHDQLPVILHIMSRRVATKCRMRHYDQALTLVQMIIYVACRAGTRAHSLMELCLDDALGSELGTTGPATYTSARTPSTFHFRWQHSYVSNSGALRPIACGCPASTRKLHCIHRSTSRPNTTNTRPALGRK</sequence>
<dbReference type="EMBL" id="KL198064">
    <property type="protein sequence ID" value="KDQ10763.1"/>
    <property type="molecule type" value="Genomic_DNA"/>
</dbReference>
<dbReference type="AlphaFoldDB" id="A0A067M4R7"/>
<proteinExistence type="predicted"/>
<keyword evidence="2" id="KW-1185">Reference proteome</keyword>